<reference evidence="3" key="1">
    <citation type="submission" date="2003-08" db="EMBL/GenBank/DDBJ databases">
        <authorList>
            <person name="Birren B."/>
            <person name="Nusbaum C."/>
            <person name="Abebe A."/>
            <person name="Abouelleil A."/>
            <person name="Adekoya E."/>
            <person name="Ait-zahra M."/>
            <person name="Allen N."/>
            <person name="Allen T."/>
            <person name="An P."/>
            <person name="Anderson M."/>
            <person name="Anderson S."/>
            <person name="Arachchi H."/>
            <person name="Armbruster J."/>
            <person name="Bachantsang P."/>
            <person name="Baldwin J."/>
            <person name="Barry A."/>
            <person name="Bayul T."/>
            <person name="Blitshsteyn B."/>
            <person name="Bloom T."/>
            <person name="Blye J."/>
            <person name="Boguslavskiy L."/>
            <person name="Borowsky M."/>
            <person name="Boukhgalter B."/>
            <person name="Brunache A."/>
            <person name="Butler J."/>
            <person name="Calixte N."/>
            <person name="Calvo S."/>
            <person name="Camarata J."/>
            <person name="Campo K."/>
            <person name="Chang J."/>
            <person name="Cheshatsang Y."/>
            <person name="Citroen M."/>
            <person name="Collymore A."/>
            <person name="Considine T."/>
            <person name="Cook A."/>
            <person name="Cooke P."/>
            <person name="Corum B."/>
            <person name="Cuomo C."/>
            <person name="David R."/>
            <person name="Dawoe T."/>
            <person name="Degray S."/>
            <person name="Dodge S."/>
            <person name="Dooley K."/>
            <person name="Dorje P."/>
            <person name="Dorjee K."/>
            <person name="Dorris L."/>
            <person name="Duffey N."/>
            <person name="Dupes A."/>
            <person name="Elkins T."/>
            <person name="Engels R."/>
            <person name="Erickson J."/>
            <person name="Farina A."/>
            <person name="Faro S."/>
            <person name="Ferreira P."/>
            <person name="Fischer H."/>
            <person name="Fitzgerald M."/>
            <person name="Foley K."/>
            <person name="Gage D."/>
            <person name="Galagan J."/>
            <person name="Gearin G."/>
            <person name="Gnerre S."/>
            <person name="Gnirke A."/>
            <person name="Goyette A."/>
            <person name="Graham J."/>
            <person name="Grandbois E."/>
            <person name="Gyaltsen K."/>
            <person name="Hafez N."/>
            <person name="Hagopian D."/>
            <person name="Hagos B."/>
            <person name="Hall J."/>
            <person name="Hatcher B."/>
            <person name="Heller A."/>
            <person name="Higgins H."/>
            <person name="Honan T."/>
            <person name="Horn A."/>
            <person name="Houde N."/>
            <person name="Hughes L."/>
            <person name="Hulme W."/>
            <person name="Husby E."/>
            <person name="Iliev I."/>
            <person name="Jaffe D."/>
            <person name="Jones C."/>
            <person name="Kamal M."/>
            <person name="Kamat A."/>
            <person name="Kamvysselis M."/>
            <person name="Karlsson E."/>
            <person name="Kells C."/>
            <person name="Kieu A."/>
            <person name="Kisner P."/>
            <person name="Kodira C."/>
            <person name="Kulbokas E."/>
            <person name="Labutti K."/>
            <person name="Lama D."/>
            <person name="Landers T."/>
            <person name="Leger J."/>
            <person name="Levine S."/>
            <person name="Lewis D."/>
            <person name="Lewis T."/>
            <person name="Lindblad-toh K."/>
            <person name="Liu X."/>
            <person name="Lokyitsang T."/>
            <person name="Lokyitsang Y."/>
            <person name="Lucien O."/>
            <person name="Lui A."/>
            <person name="Ma L.J."/>
            <person name="Mabbitt R."/>
            <person name="Macdonald J."/>
            <person name="Maclean C."/>
            <person name="Major J."/>
            <person name="Manning J."/>
            <person name="Marabella R."/>
            <person name="Maru K."/>
            <person name="Matthews C."/>
            <person name="Mauceli E."/>
            <person name="Mccarthy M."/>
            <person name="Mcdonough S."/>
            <person name="Mcghee T."/>
            <person name="Meldrim J."/>
            <person name="Meneus L."/>
            <person name="Mesirov J."/>
            <person name="Mihalev A."/>
            <person name="Mihova T."/>
            <person name="Mikkelsen T."/>
            <person name="Mlenga V."/>
            <person name="Moru K."/>
            <person name="Mozes J."/>
            <person name="Mulrain L."/>
            <person name="Munson G."/>
            <person name="Naylor J."/>
            <person name="Newes C."/>
            <person name="Nguyen C."/>
            <person name="Nguyen N."/>
            <person name="Nguyen T."/>
            <person name="Nicol R."/>
            <person name="Nielsen C."/>
            <person name="Nizzari M."/>
            <person name="Norbu C."/>
            <person name="Norbu N."/>
            <person name="O'donnell P."/>
            <person name="Okoawo O."/>
            <person name="O'leary S."/>
            <person name="Omotosho B."/>
            <person name="O'neill K."/>
            <person name="Osman S."/>
            <person name="Parker S."/>
            <person name="Perrin D."/>
            <person name="Phunkhang P."/>
            <person name="Piqani B."/>
            <person name="Purcell S."/>
            <person name="Rachupka T."/>
            <person name="Ramasamy U."/>
            <person name="Rameau R."/>
            <person name="Ray V."/>
            <person name="Raymond C."/>
            <person name="Retta R."/>
            <person name="Richardson S."/>
            <person name="Rise C."/>
            <person name="Rodriguez J."/>
            <person name="Rogers J."/>
            <person name="Rogov P."/>
            <person name="Rutman M."/>
            <person name="Schupbach R."/>
            <person name="Seaman C."/>
            <person name="Settipalli S."/>
            <person name="Sharpe T."/>
            <person name="Sheridan J."/>
            <person name="Sherpa N."/>
            <person name="Shi J."/>
            <person name="Smirnov S."/>
            <person name="Smith C."/>
            <person name="Sougnez C."/>
            <person name="Spencer B."/>
            <person name="Stalker J."/>
            <person name="Stange-thomann N."/>
            <person name="Stavropoulos S."/>
            <person name="Stetson K."/>
            <person name="Stone C."/>
            <person name="Stone S."/>
            <person name="Stubbs M."/>
            <person name="Talamas J."/>
            <person name="Tchuinga P."/>
            <person name="Tenzing P."/>
            <person name="Tesfaye S."/>
            <person name="Theodore J."/>
            <person name="Thoulutsang Y."/>
            <person name="Topham K."/>
            <person name="Towey S."/>
            <person name="Tsamla T."/>
            <person name="Tsomo N."/>
            <person name="Vallee D."/>
            <person name="Vassiliev H."/>
            <person name="Venkataraman V."/>
            <person name="Vinson J."/>
            <person name="Vo A."/>
            <person name="Wade C."/>
            <person name="Wang S."/>
            <person name="Wangchuk T."/>
            <person name="Wangdi T."/>
            <person name="Whittaker C."/>
            <person name="Wilkinson J."/>
            <person name="Wu Y."/>
            <person name="Wyman D."/>
            <person name="Yadav S."/>
            <person name="Yang S."/>
            <person name="Yang X."/>
            <person name="Yeager S."/>
            <person name="Yee E."/>
            <person name="Young G."/>
            <person name="Zainoun J."/>
            <person name="Zembeck L."/>
            <person name="Zimmer A."/>
            <person name="Zody M."/>
            <person name="Lander E."/>
        </authorList>
    </citation>
    <scope>NUCLEOTIDE SEQUENCE [LARGE SCALE GENOMIC DNA]</scope>
</reference>
<proteinExistence type="predicted"/>
<dbReference type="Proteomes" id="UP000007875">
    <property type="component" value="Unassembled WGS sequence"/>
</dbReference>
<keyword evidence="1" id="KW-0175">Coiled coil</keyword>
<dbReference type="AlphaFoldDB" id="H2YTG3"/>
<dbReference type="HOGENOM" id="CLU_875072_0_0_1"/>
<dbReference type="Ensembl" id="ENSCSAVT00000008733.1">
    <property type="protein sequence ID" value="ENSCSAVP00000008623.1"/>
    <property type="gene ID" value="ENSCSAVG00000005132.1"/>
</dbReference>
<name>H2YTG3_CIOSA</name>
<reference evidence="2" key="3">
    <citation type="submission" date="2025-09" db="UniProtKB">
        <authorList>
            <consortium name="Ensembl"/>
        </authorList>
    </citation>
    <scope>IDENTIFICATION</scope>
</reference>
<evidence type="ECO:0000313" key="2">
    <source>
        <dbReference type="Ensembl" id="ENSCSAVP00000008623.1"/>
    </source>
</evidence>
<reference evidence="2" key="2">
    <citation type="submission" date="2025-08" db="UniProtKB">
        <authorList>
            <consortium name="Ensembl"/>
        </authorList>
    </citation>
    <scope>IDENTIFICATION</scope>
</reference>
<evidence type="ECO:0000313" key="3">
    <source>
        <dbReference type="Proteomes" id="UP000007875"/>
    </source>
</evidence>
<organism evidence="2 3">
    <name type="scientific">Ciona savignyi</name>
    <name type="common">Pacific transparent sea squirt</name>
    <dbReference type="NCBI Taxonomy" id="51511"/>
    <lineage>
        <taxon>Eukaryota</taxon>
        <taxon>Metazoa</taxon>
        <taxon>Chordata</taxon>
        <taxon>Tunicata</taxon>
        <taxon>Ascidiacea</taxon>
        <taxon>Phlebobranchia</taxon>
        <taxon>Cionidae</taxon>
        <taxon>Ciona</taxon>
    </lineage>
</organism>
<keyword evidence="3" id="KW-1185">Reference proteome</keyword>
<evidence type="ECO:0000256" key="1">
    <source>
        <dbReference type="SAM" id="Coils"/>
    </source>
</evidence>
<accession>H2YTG3</accession>
<sequence length="344" mass="38470">MGASGSMVANRDRNIEMNIADEAKSGTSRINHHGTQSTGAIFSSLKPRQRHLDGTVHQSVSLKSSGSFDPSSASVVVPSEAIDRVRKEYETLKCTKEQEIQALQKKEQKLETENNRLRAELQALNKQCQKLRLERDSAVESSQETTERAIALEQDREKIQRQFKIFRETKESEIQALLQAKRQLESKLHTIEAHGVATMDDHNYNSSSLHNTSMTSDILVPGKTWWAPAPEGDTNSLIGCNITQSNYAASVHDMNEMSHDQPNLPGFPQKDAWMTSSNMASLDPLSNNLPISYATHSYGHYMLKCYISATPDQVEVVKNLISHPSIQKLSCRCLKEGYNLSLVQ</sequence>
<feature type="coiled-coil region" evidence="1">
    <location>
        <begin position="82"/>
        <end position="194"/>
    </location>
</feature>
<dbReference type="GeneTree" id="ENSGT00940000156398"/>
<protein>
    <submittedName>
        <fullName evidence="2">Uncharacterized protein</fullName>
    </submittedName>
</protein>